<dbReference type="Gene3D" id="6.10.250.330">
    <property type="match status" value="1"/>
</dbReference>
<protein>
    <recommendedName>
        <fullName evidence="2">Antitoxin</fullName>
    </recommendedName>
</protein>
<evidence type="ECO:0000313" key="4">
    <source>
        <dbReference type="Proteomes" id="UP000534388"/>
    </source>
</evidence>
<accession>A0A7W2ID20</accession>
<evidence type="ECO:0000256" key="1">
    <source>
        <dbReference type="ARBA" id="ARBA00009981"/>
    </source>
</evidence>
<evidence type="ECO:0000256" key="2">
    <source>
        <dbReference type="RuleBase" id="RU362080"/>
    </source>
</evidence>
<reference evidence="3 4" key="1">
    <citation type="submission" date="2020-07" db="EMBL/GenBank/DDBJ databases">
        <title>Novel species isolated from subtropical streams in China.</title>
        <authorList>
            <person name="Lu H."/>
        </authorList>
    </citation>
    <scope>NUCLEOTIDE SEQUENCE [LARGE SCALE GENOMIC DNA]</scope>
    <source>
        <strain evidence="3 4">LX20W</strain>
    </source>
</reference>
<comment type="function">
    <text evidence="2">Antitoxin component of a type II toxin-antitoxin (TA) system.</text>
</comment>
<dbReference type="PANTHER" id="PTHR33713">
    <property type="entry name" value="ANTITOXIN YAFN-RELATED"/>
    <property type="match status" value="1"/>
</dbReference>
<dbReference type="PANTHER" id="PTHR33713:SF6">
    <property type="entry name" value="ANTITOXIN YEFM"/>
    <property type="match status" value="1"/>
</dbReference>
<name>A0A7W2ID20_9BURK</name>
<sequence>MNIFTFSEARAGLKAVMDEVCNDHSPAVITRQNGEAVVMLSLSDFNSIEETLYLLESPKNASRLLASFEQLKAGKARKRELVRDEESQGK</sequence>
<comment type="caution">
    <text evidence="3">The sequence shown here is derived from an EMBL/GenBank/DDBJ whole genome shotgun (WGS) entry which is preliminary data.</text>
</comment>
<dbReference type="AlphaFoldDB" id="A0A7W2ID20"/>
<dbReference type="Gene3D" id="3.40.1620.10">
    <property type="entry name" value="YefM-like domain"/>
    <property type="match status" value="1"/>
</dbReference>
<dbReference type="Proteomes" id="UP000534388">
    <property type="component" value="Unassembled WGS sequence"/>
</dbReference>
<comment type="similarity">
    <text evidence="1 2">Belongs to the phD/YefM antitoxin family.</text>
</comment>
<proteinExistence type="inferred from homology"/>
<dbReference type="RefSeq" id="WP_182165389.1">
    <property type="nucleotide sequence ID" value="NZ_JACEZT010000013.1"/>
</dbReference>
<dbReference type="InterPro" id="IPR051405">
    <property type="entry name" value="phD/YefM_antitoxin"/>
</dbReference>
<dbReference type="NCBIfam" id="TIGR01552">
    <property type="entry name" value="phd_fam"/>
    <property type="match status" value="1"/>
</dbReference>
<dbReference type="Pfam" id="PF02604">
    <property type="entry name" value="PhdYeFM_antitox"/>
    <property type="match status" value="1"/>
</dbReference>
<dbReference type="EMBL" id="JACEZT010000013">
    <property type="protein sequence ID" value="MBA5639131.1"/>
    <property type="molecule type" value="Genomic_DNA"/>
</dbReference>
<evidence type="ECO:0000313" key="3">
    <source>
        <dbReference type="EMBL" id="MBA5639131.1"/>
    </source>
</evidence>
<dbReference type="SUPFAM" id="SSF143120">
    <property type="entry name" value="YefM-like"/>
    <property type="match status" value="1"/>
</dbReference>
<keyword evidence="4" id="KW-1185">Reference proteome</keyword>
<organism evidence="3 4">
    <name type="scientific">Rugamonas brunnea</name>
    <dbReference type="NCBI Taxonomy" id="2758569"/>
    <lineage>
        <taxon>Bacteria</taxon>
        <taxon>Pseudomonadati</taxon>
        <taxon>Pseudomonadota</taxon>
        <taxon>Betaproteobacteria</taxon>
        <taxon>Burkholderiales</taxon>
        <taxon>Oxalobacteraceae</taxon>
        <taxon>Telluria group</taxon>
        <taxon>Rugamonas</taxon>
    </lineage>
</organism>
<dbReference type="InterPro" id="IPR036165">
    <property type="entry name" value="YefM-like_sf"/>
</dbReference>
<gene>
    <name evidence="3" type="ORF">H3H37_18890</name>
</gene>
<dbReference type="InterPro" id="IPR006442">
    <property type="entry name" value="Antitoxin_Phd/YefM"/>
</dbReference>